<name>A0A5C4M9P3_9ACTN</name>
<dbReference type="GO" id="GO:0043190">
    <property type="term" value="C:ATP-binding cassette (ABC) transporter complex"/>
    <property type="evidence" value="ECO:0007669"/>
    <property type="project" value="InterPro"/>
</dbReference>
<evidence type="ECO:0000313" key="12">
    <source>
        <dbReference type="Proteomes" id="UP000306740"/>
    </source>
</evidence>
<dbReference type="Gene3D" id="1.10.3720.10">
    <property type="entry name" value="MetI-like"/>
    <property type="match status" value="1"/>
</dbReference>
<dbReference type="PANTHER" id="PTHR30614:SF37">
    <property type="entry name" value="AMINO-ACID ABC TRANSPORTER PERMEASE PROTEIN YHDX-RELATED"/>
    <property type="match status" value="1"/>
</dbReference>
<evidence type="ECO:0000256" key="9">
    <source>
        <dbReference type="RuleBase" id="RU363032"/>
    </source>
</evidence>
<keyword evidence="6" id="KW-0029">Amino-acid transport</keyword>
<dbReference type="InterPro" id="IPR000515">
    <property type="entry name" value="MetI-like"/>
</dbReference>
<evidence type="ECO:0000256" key="2">
    <source>
        <dbReference type="ARBA" id="ARBA00010072"/>
    </source>
</evidence>
<keyword evidence="3 9" id="KW-0813">Transport</keyword>
<comment type="subcellular location">
    <subcellularLocation>
        <location evidence="1 9">Cell membrane</location>
        <topology evidence="1 9">Multi-pass membrane protein</topology>
    </subcellularLocation>
</comment>
<dbReference type="NCBIfam" id="TIGR01726">
    <property type="entry name" value="HEQRo_perm_3TM"/>
    <property type="match status" value="1"/>
</dbReference>
<evidence type="ECO:0000259" key="10">
    <source>
        <dbReference type="PROSITE" id="PS50928"/>
    </source>
</evidence>
<evidence type="ECO:0000256" key="3">
    <source>
        <dbReference type="ARBA" id="ARBA00022448"/>
    </source>
</evidence>
<comment type="caution">
    <text evidence="11">The sequence shown here is derived from an EMBL/GenBank/DDBJ whole genome shotgun (WGS) entry which is preliminary data.</text>
</comment>
<gene>
    <name evidence="11" type="ORF">FHE65_33055</name>
</gene>
<keyword evidence="8 9" id="KW-0472">Membrane</keyword>
<dbReference type="EMBL" id="VDFR01000224">
    <property type="protein sequence ID" value="TNC30121.1"/>
    <property type="molecule type" value="Genomic_DNA"/>
</dbReference>
<comment type="similarity">
    <text evidence="2">Belongs to the binding-protein-dependent transport system permease family. HisMQ subfamily.</text>
</comment>
<organism evidence="11 12">
    <name type="scientific">Mumia zhuanghuii</name>
    <dbReference type="NCBI Taxonomy" id="2585211"/>
    <lineage>
        <taxon>Bacteria</taxon>
        <taxon>Bacillati</taxon>
        <taxon>Actinomycetota</taxon>
        <taxon>Actinomycetes</taxon>
        <taxon>Propionibacteriales</taxon>
        <taxon>Nocardioidaceae</taxon>
        <taxon>Mumia</taxon>
    </lineage>
</organism>
<feature type="transmembrane region" description="Helical" evidence="9">
    <location>
        <begin position="185"/>
        <end position="209"/>
    </location>
</feature>
<dbReference type="InterPro" id="IPR010065">
    <property type="entry name" value="AA_ABC_transptr_permease_3TM"/>
</dbReference>
<dbReference type="OrthoDB" id="3181282at2"/>
<dbReference type="GO" id="GO:0022857">
    <property type="term" value="F:transmembrane transporter activity"/>
    <property type="evidence" value="ECO:0007669"/>
    <property type="project" value="InterPro"/>
</dbReference>
<dbReference type="GO" id="GO:0006865">
    <property type="term" value="P:amino acid transport"/>
    <property type="evidence" value="ECO:0007669"/>
    <property type="project" value="UniProtKB-KW"/>
</dbReference>
<sequence length="217" mass="23646">MDALTENWDLILSGFGWTLRLLGASAVIALVVGTIIAVFRVSPVPVLRSLAAVYVTLFRNSPLLVLMLITFFGLPQIGITFNNDIFIKTVVTMGLYTAAFVAESLRSGINGIPLGQAEAARSLGFGFGQTMTQVVLPQAFRNVVPPLASVLIALTKNTSIAMAFGSLELTFRSKQLLNEYATDRIIIFIAIATCYIIIVEVISFGAAMLERRWRAER</sequence>
<accession>A0A5C4M9P3</accession>
<dbReference type="AlphaFoldDB" id="A0A5C4M9P3"/>
<dbReference type="InterPro" id="IPR043429">
    <property type="entry name" value="ArtM/GltK/GlnP/TcyL/YhdX-like"/>
</dbReference>
<dbReference type="SUPFAM" id="SSF161098">
    <property type="entry name" value="MetI-like"/>
    <property type="match status" value="1"/>
</dbReference>
<evidence type="ECO:0000313" key="11">
    <source>
        <dbReference type="EMBL" id="TNC30121.1"/>
    </source>
</evidence>
<evidence type="ECO:0000256" key="7">
    <source>
        <dbReference type="ARBA" id="ARBA00022989"/>
    </source>
</evidence>
<feature type="domain" description="ABC transmembrane type-1" evidence="10">
    <location>
        <begin position="15"/>
        <end position="206"/>
    </location>
</feature>
<dbReference type="RefSeq" id="WP_139107280.1">
    <property type="nucleotide sequence ID" value="NZ_VDFR01000224.1"/>
</dbReference>
<feature type="transmembrane region" description="Helical" evidence="9">
    <location>
        <begin position="17"/>
        <end position="39"/>
    </location>
</feature>
<protein>
    <submittedName>
        <fullName evidence="11">Amino acid ABC transporter permease</fullName>
    </submittedName>
</protein>
<feature type="transmembrane region" description="Helical" evidence="9">
    <location>
        <begin position="51"/>
        <end position="73"/>
    </location>
</feature>
<proteinExistence type="inferred from homology"/>
<evidence type="ECO:0000256" key="4">
    <source>
        <dbReference type="ARBA" id="ARBA00022475"/>
    </source>
</evidence>
<dbReference type="PANTHER" id="PTHR30614">
    <property type="entry name" value="MEMBRANE COMPONENT OF AMINO ACID ABC TRANSPORTER"/>
    <property type="match status" value="1"/>
</dbReference>
<reference evidence="11 12" key="1">
    <citation type="submission" date="2019-05" db="EMBL/GenBank/DDBJ databases">
        <title>Mumia sp. nov., isolated from the intestinal contents of plateau pika (Ochotona curzoniae) in the Qinghai-Tibet plateau of China.</title>
        <authorList>
            <person name="Tian Z."/>
        </authorList>
    </citation>
    <scope>NUCLEOTIDE SEQUENCE [LARGE SCALE GENOMIC DNA]</scope>
    <source>
        <strain evidence="12">527</strain>
    </source>
</reference>
<dbReference type="Pfam" id="PF00528">
    <property type="entry name" value="BPD_transp_1"/>
    <property type="match status" value="1"/>
</dbReference>
<dbReference type="InterPro" id="IPR035906">
    <property type="entry name" value="MetI-like_sf"/>
</dbReference>
<evidence type="ECO:0000256" key="1">
    <source>
        <dbReference type="ARBA" id="ARBA00004651"/>
    </source>
</evidence>
<dbReference type="CDD" id="cd06261">
    <property type="entry name" value="TM_PBP2"/>
    <property type="match status" value="1"/>
</dbReference>
<evidence type="ECO:0000256" key="5">
    <source>
        <dbReference type="ARBA" id="ARBA00022692"/>
    </source>
</evidence>
<evidence type="ECO:0000256" key="8">
    <source>
        <dbReference type="ARBA" id="ARBA00023136"/>
    </source>
</evidence>
<dbReference type="Proteomes" id="UP000306740">
    <property type="component" value="Unassembled WGS sequence"/>
</dbReference>
<evidence type="ECO:0000256" key="6">
    <source>
        <dbReference type="ARBA" id="ARBA00022970"/>
    </source>
</evidence>
<keyword evidence="4" id="KW-1003">Cell membrane</keyword>
<keyword evidence="7 9" id="KW-1133">Transmembrane helix</keyword>
<keyword evidence="5 9" id="KW-0812">Transmembrane</keyword>
<dbReference type="PROSITE" id="PS50928">
    <property type="entry name" value="ABC_TM1"/>
    <property type="match status" value="1"/>
</dbReference>